<feature type="non-terminal residue" evidence="8">
    <location>
        <position position="1"/>
    </location>
</feature>
<evidence type="ECO:0000259" key="7">
    <source>
        <dbReference type="Pfam" id="PF10256"/>
    </source>
</evidence>
<accession>A0A1Y1YGE6</accession>
<dbReference type="EMBL" id="MCFE01000145">
    <property type="protein sequence ID" value="ORX96826.1"/>
    <property type="molecule type" value="Genomic_DNA"/>
</dbReference>
<sequence>IIRIERDYSKGELCQFSLMYPVELSDKISPENFKASMTRLNEILFLAESSWLRNSMENVISCLTLYTFTHCFGTFYQKCMQRFNEAVASENANLYGPAGLYLRDPRRTAFLFVSFFSPSPTLTPPCSHAVEFIRSSP</sequence>
<evidence type="ECO:0000313" key="8">
    <source>
        <dbReference type="EMBL" id="ORX96826.1"/>
    </source>
</evidence>
<evidence type="ECO:0000256" key="3">
    <source>
        <dbReference type="ARBA" id="ARBA00011396"/>
    </source>
</evidence>
<comment type="caution">
    <text evidence="8">The sequence shown here is derived from an EMBL/GenBank/DDBJ whole genome shotgun (WGS) entry which is preliminary data.</text>
</comment>
<comment type="subunit">
    <text evidence="3">Interacts with ERF2.</text>
</comment>
<dbReference type="AlphaFoldDB" id="A0A1Y1YGE6"/>
<dbReference type="GO" id="GO:0031211">
    <property type="term" value="C:endoplasmic reticulum palmitoyltransferase complex"/>
    <property type="evidence" value="ECO:0007669"/>
    <property type="project" value="TreeGrafter"/>
</dbReference>
<comment type="subcellular location">
    <subcellularLocation>
        <location evidence="1">Endoplasmic reticulum membrane</location>
        <topology evidence="1">Peripheral membrane protein</topology>
    </subcellularLocation>
</comment>
<evidence type="ECO:0000256" key="2">
    <source>
        <dbReference type="ARBA" id="ARBA00007732"/>
    </source>
</evidence>
<dbReference type="GO" id="GO:0005789">
    <property type="term" value="C:endoplasmic reticulum membrane"/>
    <property type="evidence" value="ECO:0007669"/>
    <property type="project" value="UniProtKB-SubCell"/>
</dbReference>
<evidence type="ECO:0000256" key="5">
    <source>
        <dbReference type="ARBA" id="ARBA00022824"/>
    </source>
</evidence>
<dbReference type="PANTHER" id="PTHR13254">
    <property type="entry name" value="GOLGI AUTOANTIGEN, GOLGIN SUBFAMILY A, 7"/>
    <property type="match status" value="1"/>
</dbReference>
<evidence type="ECO:0000256" key="6">
    <source>
        <dbReference type="ARBA" id="ARBA00023136"/>
    </source>
</evidence>
<proteinExistence type="inferred from homology"/>
<feature type="domain" description="Golgin subfamily A member 7/ERF4" evidence="7">
    <location>
        <begin position="1"/>
        <end position="113"/>
    </location>
</feature>
<dbReference type="PANTHER" id="PTHR13254:SF0">
    <property type="entry name" value="GOLGIN SUBFAMILY A MEMBER 7_ERF4 DOMAIN-CONTAINING PROTEIN"/>
    <property type="match status" value="1"/>
</dbReference>
<dbReference type="InterPro" id="IPR019383">
    <property type="entry name" value="Golgin_A_7/ERF4"/>
</dbReference>
<evidence type="ECO:0000313" key="9">
    <source>
        <dbReference type="Proteomes" id="UP000193498"/>
    </source>
</evidence>
<comment type="similarity">
    <text evidence="2">Belongs to the ERF4 family.</text>
</comment>
<gene>
    <name evidence="8" type="ORF">K493DRAFT_216806</name>
</gene>
<keyword evidence="6" id="KW-0472">Membrane</keyword>
<dbReference type="Proteomes" id="UP000193498">
    <property type="component" value="Unassembled WGS sequence"/>
</dbReference>
<dbReference type="STRING" id="1314790.A0A1Y1YGE6"/>
<evidence type="ECO:0000256" key="4">
    <source>
        <dbReference type="ARBA" id="ARBA00018463"/>
    </source>
</evidence>
<organism evidence="8 9">
    <name type="scientific">Basidiobolus meristosporus CBS 931.73</name>
    <dbReference type="NCBI Taxonomy" id="1314790"/>
    <lineage>
        <taxon>Eukaryota</taxon>
        <taxon>Fungi</taxon>
        <taxon>Fungi incertae sedis</taxon>
        <taxon>Zoopagomycota</taxon>
        <taxon>Entomophthoromycotina</taxon>
        <taxon>Basidiobolomycetes</taxon>
        <taxon>Basidiobolales</taxon>
        <taxon>Basidiobolaceae</taxon>
        <taxon>Basidiobolus</taxon>
    </lineage>
</organism>
<protein>
    <recommendedName>
        <fullName evidence="4">Ras modification protein ERF4</fullName>
    </recommendedName>
</protein>
<dbReference type="Pfam" id="PF10256">
    <property type="entry name" value="Erf4"/>
    <property type="match status" value="1"/>
</dbReference>
<keyword evidence="9" id="KW-1185">Reference proteome</keyword>
<dbReference type="InterPro" id="IPR051371">
    <property type="entry name" value="Ras_palmitoyltransferase"/>
</dbReference>
<dbReference type="OrthoDB" id="2190159at2759"/>
<keyword evidence="5" id="KW-0256">Endoplasmic reticulum</keyword>
<evidence type="ECO:0000256" key="1">
    <source>
        <dbReference type="ARBA" id="ARBA00004406"/>
    </source>
</evidence>
<dbReference type="GO" id="GO:0006612">
    <property type="term" value="P:protein targeting to membrane"/>
    <property type="evidence" value="ECO:0007669"/>
    <property type="project" value="TreeGrafter"/>
</dbReference>
<dbReference type="InParanoid" id="A0A1Y1YGE6"/>
<reference evidence="8 9" key="1">
    <citation type="submission" date="2016-07" db="EMBL/GenBank/DDBJ databases">
        <title>Pervasive Adenine N6-methylation of Active Genes in Fungi.</title>
        <authorList>
            <consortium name="DOE Joint Genome Institute"/>
            <person name="Mondo S.J."/>
            <person name="Dannebaum R.O."/>
            <person name="Kuo R.C."/>
            <person name="Labutti K."/>
            <person name="Haridas S."/>
            <person name="Kuo A."/>
            <person name="Salamov A."/>
            <person name="Ahrendt S.R."/>
            <person name="Lipzen A."/>
            <person name="Sullivan W."/>
            <person name="Andreopoulos W.B."/>
            <person name="Clum A."/>
            <person name="Lindquist E."/>
            <person name="Daum C."/>
            <person name="Ramamoorthy G.K."/>
            <person name="Gryganskyi A."/>
            <person name="Culley D."/>
            <person name="Magnuson J.K."/>
            <person name="James T.Y."/>
            <person name="O'Malley M.A."/>
            <person name="Stajich J.E."/>
            <person name="Spatafora J.W."/>
            <person name="Visel A."/>
            <person name="Grigoriev I.V."/>
        </authorList>
    </citation>
    <scope>NUCLEOTIDE SEQUENCE [LARGE SCALE GENOMIC DNA]</scope>
    <source>
        <strain evidence="8 9">CBS 931.73</strain>
    </source>
</reference>
<name>A0A1Y1YGE6_9FUNG</name>